<evidence type="ECO:0000313" key="10">
    <source>
        <dbReference type="EMBL" id="MCA6062293.1"/>
    </source>
</evidence>
<evidence type="ECO:0000256" key="2">
    <source>
        <dbReference type="ARBA" id="ARBA00022723"/>
    </source>
</evidence>
<dbReference type="Gene3D" id="3.30.2010.10">
    <property type="entry name" value="Metalloproteases ('zincins'), catalytic domain"/>
    <property type="match status" value="1"/>
</dbReference>
<keyword evidence="2 8" id="KW-0479">Metal-binding</keyword>
<evidence type="ECO:0000256" key="7">
    <source>
        <dbReference type="ARBA" id="ARBA00023049"/>
    </source>
</evidence>
<evidence type="ECO:0000256" key="6">
    <source>
        <dbReference type="ARBA" id="ARBA00022833"/>
    </source>
</evidence>
<dbReference type="SUPFAM" id="SSF48452">
    <property type="entry name" value="TPR-like"/>
    <property type="match status" value="1"/>
</dbReference>
<dbReference type="InterPro" id="IPR051156">
    <property type="entry name" value="Mito/Outer_Membr_Metalloprot"/>
</dbReference>
<dbReference type="RefSeq" id="WP_225671120.1">
    <property type="nucleotide sequence ID" value="NZ_JAEDAH010000007.1"/>
</dbReference>
<dbReference type="InterPro" id="IPR011990">
    <property type="entry name" value="TPR-like_helical_dom_sf"/>
</dbReference>
<comment type="caution">
    <text evidence="10">The sequence shown here is derived from an EMBL/GenBank/DDBJ whole genome shotgun (WGS) entry which is preliminary data.</text>
</comment>
<dbReference type="EMBL" id="JAEDAH010000007">
    <property type="protein sequence ID" value="MCA6062293.1"/>
    <property type="molecule type" value="Genomic_DNA"/>
</dbReference>
<dbReference type="HAMAP" id="MF_00997">
    <property type="entry name" value="Protease_BepA"/>
    <property type="match status" value="1"/>
</dbReference>
<dbReference type="Proteomes" id="UP000714380">
    <property type="component" value="Unassembled WGS sequence"/>
</dbReference>
<keyword evidence="7 8" id="KW-0482">Metalloprotease</keyword>
<evidence type="ECO:0000256" key="4">
    <source>
        <dbReference type="ARBA" id="ARBA00022764"/>
    </source>
</evidence>
<protein>
    <recommendedName>
        <fullName evidence="8">Putative beta-barrel assembly-enhancing protease</fullName>
        <ecNumber evidence="8">3.4.-.-</ecNumber>
    </recommendedName>
</protein>
<dbReference type="Pfam" id="PF01435">
    <property type="entry name" value="Peptidase_M48"/>
    <property type="match status" value="1"/>
</dbReference>
<evidence type="ECO:0000256" key="3">
    <source>
        <dbReference type="ARBA" id="ARBA00022729"/>
    </source>
</evidence>
<dbReference type="InterPro" id="IPR001915">
    <property type="entry name" value="Peptidase_M48"/>
</dbReference>
<dbReference type="Pfam" id="PF14559">
    <property type="entry name" value="TPR_19"/>
    <property type="match status" value="1"/>
</dbReference>
<feature type="chain" id="PRO_5044910405" description="Putative beta-barrel assembly-enhancing protease" evidence="8">
    <location>
        <begin position="22"/>
        <end position="482"/>
    </location>
</feature>
<keyword evidence="6 8" id="KW-0862">Zinc</keyword>
<comment type="similarity">
    <text evidence="8">Belongs to the peptidase M48 family. BepA subfamily.</text>
</comment>
<dbReference type="PANTHER" id="PTHR22726">
    <property type="entry name" value="METALLOENDOPEPTIDASE OMA1"/>
    <property type="match status" value="1"/>
</dbReference>
<feature type="signal peptide" evidence="8">
    <location>
        <begin position="1"/>
        <end position="21"/>
    </location>
</feature>
<comment type="subcellular location">
    <subcellularLocation>
        <location evidence="8">Periplasm</location>
    </subcellularLocation>
</comment>
<feature type="active site" evidence="8">
    <location>
        <position position="129"/>
    </location>
</feature>
<feature type="domain" description="Peptidase M48" evidence="9">
    <location>
        <begin position="64"/>
        <end position="251"/>
    </location>
</feature>
<evidence type="ECO:0000256" key="8">
    <source>
        <dbReference type="HAMAP-Rule" id="MF_00997"/>
    </source>
</evidence>
<dbReference type="EC" id="3.4.-.-" evidence="8"/>
<dbReference type="Gene3D" id="1.25.40.10">
    <property type="entry name" value="Tetratricopeptide repeat domain"/>
    <property type="match status" value="1"/>
</dbReference>
<feature type="binding site" evidence="8">
    <location>
        <position position="194"/>
    </location>
    <ligand>
        <name>Zn(2+)</name>
        <dbReference type="ChEBI" id="CHEBI:29105"/>
        <note>catalytic</note>
    </ligand>
</feature>
<name>A0ABS7ZKR3_9GAMM</name>
<dbReference type="CDD" id="cd07333">
    <property type="entry name" value="M48C_bepA_like"/>
    <property type="match status" value="1"/>
</dbReference>
<keyword evidence="5 8" id="KW-0378">Hydrolase</keyword>
<comment type="function">
    <text evidence="8">Functions as both a chaperone and a metalloprotease. Maintains the integrity of the outer membrane by promoting either the assembly or the elimination of outer membrane proteins, depending on their folding state.</text>
</comment>
<feature type="active site" description="Proton donor" evidence="8">
    <location>
        <position position="198"/>
    </location>
</feature>
<evidence type="ECO:0000256" key="1">
    <source>
        <dbReference type="ARBA" id="ARBA00022670"/>
    </source>
</evidence>
<keyword evidence="11" id="KW-1185">Reference proteome</keyword>
<accession>A0ABS7ZKR3</accession>
<dbReference type="InterPro" id="IPR030873">
    <property type="entry name" value="Protease_BepA"/>
</dbReference>
<keyword evidence="3 8" id="KW-0732">Signal</keyword>
<feature type="binding site" evidence="8">
    <location>
        <position position="128"/>
    </location>
    <ligand>
        <name>Zn(2+)</name>
        <dbReference type="ChEBI" id="CHEBI:29105"/>
        <note>catalytic</note>
    </ligand>
</feature>
<evidence type="ECO:0000256" key="5">
    <source>
        <dbReference type="ARBA" id="ARBA00022801"/>
    </source>
</evidence>
<proteinExistence type="inferred from homology"/>
<keyword evidence="4 8" id="KW-0574">Periplasm</keyword>
<evidence type="ECO:0000313" key="11">
    <source>
        <dbReference type="Proteomes" id="UP000714380"/>
    </source>
</evidence>
<comment type="cofactor">
    <cofactor evidence="8">
        <name>Zn(2+)</name>
        <dbReference type="ChEBI" id="CHEBI:29105"/>
    </cofactor>
    <text evidence="8">Binds 1 zinc ion per subunit.</text>
</comment>
<sequence length="482" mass="53428" precursor="true">MNRLSHFFTVALLAFSFPANANTDLPALGDSASGYVSLQQEHQLGRTWLRQLRAQAPTIDTPLMTSYLENLVYRLIPHSDVKQSELEFVIVDSGDLNAFAVPGGIIGINYGLMLHARDEDELSAVLAHELAHLSQRHFARQIEQAQKQEPVALATLLASILLIATNNPDAGFAGLMTTQAAGIQNQLAYSREWEREADRLGMQTLVTAGFDPGAMPSMFEQMLKANRFGGNPPEFLLTHPLTESRIADAADRAQQYPAKPRLTGFEFSILKNTAISRYQLTSANREQYFQERLDKATTNSEAAATSAYSLAEIAIEKDQWSQASALLARIAEPWASHAAVIDLGSRIDQHNGDNNKALQRISDALAYQPSSLLLRTRKAELLALNKRFPEAISVLKNLTSERKTDPLLWQQLGRIAAAGGQPLIAYRANGEYLFFSGRHAQALRQMDLALEAARKAKDFQQESLIRQRLETMASSPRDLNFN</sequence>
<gene>
    <name evidence="10" type="ORF">I9W95_01605</name>
</gene>
<keyword evidence="1 8" id="KW-0645">Protease</keyword>
<feature type="binding site" evidence="8">
    <location>
        <position position="132"/>
    </location>
    <ligand>
        <name>Zn(2+)</name>
        <dbReference type="ChEBI" id="CHEBI:29105"/>
        <note>catalytic</note>
    </ligand>
</feature>
<organism evidence="10 11">
    <name type="scientific">Thalassolituus marinus</name>
    <dbReference type="NCBI Taxonomy" id="671053"/>
    <lineage>
        <taxon>Bacteria</taxon>
        <taxon>Pseudomonadati</taxon>
        <taxon>Pseudomonadota</taxon>
        <taxon>Gammaproteobacteria</taxon>
        <taxon>Oceanospirillales</taxon>
        <taxon>Oceanospirillaceae</taxon>
        <taxon>Thalassolituus</taxon>
    </lineage>
</organism>
<reference evidence="10 11" key="1">
    <citation type="submission" date="2020-12" db="EMBL/GenBank/DDBJ databases">
        <title>Novel Thalassolituus-related marine hydrocarbonoclastic bacteria mediated algae-derived hydrocarbons mineralization in twilight zone of the northern South China Sea.</title>
        <authorList>
            <person name="Dong C."/>
        </authorList>
    </citation>
    <scope>NUCLEOTIDE SEQUENCE [LARGE SCALE GENOMIC DNA]</scope>
    <source>
        <strain evidence="10 11">IMCC1826</strain>
    </source>
</reference>
<evidence type="ECO:0000259" key="9">
    <source>
        <dbReference type="Pfam" id="PF01435"/>
    </source>
</evidence>
<dbReference type="PANTHER" id="PTHR22726:SF1">
    <property type="entry name" value="METALLOENDOPEPTIDASE OMA1, MITOCHONDRIAL"/>
    <property type="match status" value="1"/>
</dbReference>